<dbReference type="EMBL" id="JBHSSE010000028">
    <property type="protein sequence ID" value="MFC6202966.1"/>
    <property type="molecule type" value="Genomic_DNA"/>
</dbReference>
<dbReference type="RefSeq" id="WP_137615923.1">
    <property type="nucleotide sequence ID" value="NZ_BJDI01000005.1"/>
</dbReference>
<evidence type="ECO:0000313" key="1">
    <source>
        <dbReference type="EMBL" id="MFC6202966.1"/>
    </source>
</evidence>
<proteinExistence type="predicted"/>
<reference evidence="2" key="1">
    <citation type="journal article" date="2019" name="Int. J. Syst. Evol. Microbiol.">
        <title>The Global Catalogue of Microorganisms (GCM) 10K type strain sequencing project: providing services to taxonomists for standard genome sequencing and annotation.</title>
        <authorList>
            <consortium name="The Broad Institute Genomics Platform"/>
            <consortium name="The Broad Institute Genome Sequencing Center for Infectious Disease"/>
            <person name="Wu L."/>
            <person name="Ma J."/>
        </authorList>
    </citation>
    <scope>NUCLEOTIDE SEQUENCE [LARGE SCALE GENOMIC DNA]</scope>
    <source>
        <strain evidence="2">CCM 8930</strain>
    </source>
</reference>
<keyword evidence="2" id="KW-1185">Reference proteome</keyword>
<organism evidence="1 2">
    <name type="scientific">Lactiplantibacillus nangangensis</name>
    <dbReference type="NCBI Taxonomy" id="2559917"/>
    <lineage>
        <taxon>Bacteria</taxon>
        <taxon>Bacillati</taxon>
        <taxon>Bacillota</taxon>
        <taxon>Bacilli</taxon>
        <taxon>Lactobacillales</taxon>
        <taxon>Lactobacillaceae</taxon>
        <taxon>Lactiplantibacillus</taxon>
    </lineage>
</organism>
<sequence>MWHIKKWGKVGGWLVVGLFLMSWLVPLMGQADTMTDVMSGPMYVKSYGSSIGPGASIQSYPTLDTVTANNTDNGRLTTSTTQITIKLEDSITFSSSVKYRFSHFYFDVFTAGPSKGDSGTSLTTTTSNLTDYGNGQNSISFGSGKTQTLNVDLSKLGEDLPVYIGFRLTTQSGDVSTYYLGSLNENSDAGAALTPTITGNLKASDTTITGTGTNVGDAIFTTINNTRVRTTVGADKTYKLDLGSTLAGVNTVTVYESNNVGDKGSVKGSVTSKSLNLTSTATTADTYPDDLAGFSSDSDVISWLVKTVGLKAAYSDNSSTDGVTFAADMTDLTAKLKALGDGGTLAIPVYAQDSSLKSDPVTITVTKHAGRLTFGTISNNIGFGNLQIPTAETIFQPSAAWDVNVSDTRASGSAWYVYATATTLTSDKHTLAGNLVYKDGSTETPLNANSTLIEAGKKVAGTTNTAITDDWSSTKGIMLAVQPGVYAGNYTGAVNWSLQDTPVN</sequence>
<protein>
    <submittedName>
        <fullName evidence="1">Cell surface protein</fullName>
    </submittedName>
</protein>
<dbReference type="Proteomes" id="UP001596171">
    <property type="component" value="Unassembled WGS sequence"/>
</dbReference>
<comment type="caution">
    <text evidence="1">The sequence shown here is derived from an EMBL/GenBank/DDBJ whole genome shotgun (WGS) entry which is preliminary data.</text>
</comment>
<accession>A0ABW1SML8</accession>
<gene>
    <name evidence="1" type="ORF">ACFP1L_13920</name>
</gene>
<evidence type="ECO:0000313" key="2">
    <source>
        <dbReference type="Proteomes" id="UP001596171"/>
    </source>
</evidence>
<name>A0ABW1SML8_9LACO</name>